<evidence type="ECO:0000256" key="1">
    <source>
        <dbReference type="SAM" id="MobiDB-lite"/>
    </source>
</evidence>
<sequence>MGSDPPGEPADRDESEVAAESGATEVSQHVSAERDAYTAVRDQYIINIVPQSEPSSGESPGRVIGEPGDGVTGLGFAGRIAALAGFRGSRPDRVLGGAAGFWTRRALVLTAAVGAVALAAVLALPLVRTHSGTSGGTPSGSASKGTREIEQLGLTAAISDKKYRAIFPLFNAQAKEQRLDEVVLLVTFRGPPCAETPLVLVYEIQTPVAVGPSGRIDQGAVAVDSGLAQGFTTPASGEFNLGCGINQLQMRFRPPGAILARRSTTSILVDVPRDLRVTKMINGVAGFEISRAGLPSIGRPTGVEYIAFHAIAVTSAGSRLGSCFLLAKSDYRPGSGPQDCDAKIEGNPVFWMQKFGPNRKWKGYERAS</sequence>
<dbReference type="Proteomes" id="UP000323380">
    <property type="component" value="Unassembled WGS sequence"/>
</dbReference>
<dbReference type="AlphaFoldDB" id="A0A5D0NT71"/>
<feature type="compositionally biased region" description="Low complexity" evidence="1">
    <location>
        <begin position="52"/>
        <end position="61"/>
    </location>
</feature>
<proteinExistence type="predicted"/>
<name>A0A5D0NT71_9ACTN</name>
<feature type="region of interest" description="Disordered" evidence="1">
    <location>
        <begin position="1"/>
        <end position="32"/>
    </location>
</feature>
<reference evidence="2 3" key="1">
    <citation type="submission" date="2019-08" db="EMBL/GenBank/DDBJ databases">
        <title>Actinomadura sp. nov. CYP1-5 isolated from mountain soil.</title>
        <authorList>
            <person name="Songsumanus A."/>
            <person name="Kuncharoen N."/>
            <person name="Kudo T."/>
            <person name="Yuki M."/>
            <person name="Igarashi Y."/>
            <person name="Tanasupawat S."/>
        </authorList>
    </citation>
    <scope>NUCLEOTIDE SEQUENCE [LARGE SCALE GENOMIC DNA]</scope>
    <source>
        <strain evidence="2 3">JCM 14158</strain>
    </source>
</reference>
<feature type="region of interest" description="Disordered" evidence="1">
    <location>
        <begin position="49"/>
        <end position="68"/>
    </location>
</feature>
<dbReference type="EMBL" id="VSFG01000001">
    <property type="protein sequence ID" value="TYB47890.1"/>
    <property type="molecule type" value="Genomic_DNA"/>
</dbReference>
<dbReference type="RefSeq" id="WP_148344026.1">
    <property type="nucleotide sequence ID" value="NZ_VSFG01000001.1"/>
</dbReference>
<keyword evidence="3" id="KW-1185">Reference proteome</keyword>
<accession>A0A5D0NT71</accession>
<protein>
    <submittedName>
        <fullName evidence="2">Uncharacterized protein</fullName>
    </submittedName>
</protein>
<gene>
    <name evidence="2" type="ORF">FXF69_01185</name>
</gene>
<evidence type="ECO:0000313" key="2">
    <source>
        <dbReference type="EMBL" id="TYB47890.1"/>
    </source>
</evidence>
<comment type="caution">
    <text evidence="2">The sequence shown here is derived from an EMBL/GenBank/DDBJ whole genome shotgun (WGS) entry which is preliminary data.</text>
</comment>
<evidence type="ECO:0000313" key="3">
    <source>
        <dbReference type="Proteomes" id="UP000323380"/>
    </source>
</evidence>
<organism evidence="2 3">
    <name type="scientific">Actinomadura chibensis</name>
    <dbReference type="NCBI Taxonomy" id="392828"/>
    <lineage>
        <taxon>Bacteria</taxon>
        <taxon>Bacillati</taxon>
        <taxon>Actinomycetota</taxon>
        <taxon>Actinomycetes</taxon>
        <taxon>Streptosporangiales</taxon>
        <taxon>Thermomonosporaceae</taxon>
        <taxon>Actinomadura</taxon>
    </lineage>
</organism>